<proteinExistence type="predicted"/>
<accession>A0ABX5Y3N0</accession>
<dbReference type="Proteomes" id="UP000318081">
    <property type="component" value="Chromosome"/>
</dbReference>
<protein>
    <submittedName>
        <fullName evidence="1">Uncharacterized protein</fullName>
    </submittedName>
</protein>
<gene>
    <name evidence="1" type="ORF">TBK1r_79320</name>
</gene>
<name>A0ABX5Y3N0_9BACT</name>
<organism evidence="1 2">
    <name type="scientific">Stieleria magnilauensis</name>
    <dbReference type="NCBI Taxonomy" id="2527963"/>
    <lineage>
        <taxon>Bacteria</taxon>
        <taxon>Pseudomonadati</taxon>
        <taxon>Planctomycetota</taxon>
        <taxon>Planctomycetia</taxon>
        <taxon>Pirellulales</taxon>
        <taxon>Pirellulaceae</taxon>
        <taxon>Stieleria</taxon>
    </lineage>
</organism>
<dbReference type="EMBL" id="CP036432">
    <property type="protein sequence ID" value="QDV88897.1"/>
    <property type="molecule type" value="Genomic_DNA"/>
</dbReference>
<keyword evidence="2" id="KW-1185">Reference proteome</keyword>
<evidence type="ECO:0000313" key="2">
    <source>
        <dbReference type="Proteomes" id="UP000318081"/>
    </source>
</evidence>
<sequence>MKKANPNSLHLSITPCQKPHTRKIEFDDCRIVNEMQRRIAALVGWTKRPFPSRAACGEIGSASLHPQLTGLEVTRQMR</sequence>
<reference evidence="1 2" key="1">
    <citation type="submission" date="2019-02" db="EMBL/GenBank/DDBJ databases">
        <title>Deep-cultivation of Planctomycetes and their phenomic and genomic characterization uncovers novel biology.</title>
        <authorList>
            <person name="Wiegand S."/>
            <person name="Jogler M."/>
            <person name="Boedeker C."/>
            <person name="Pinto D."/>
            <person name="Vollmers J."/>
            <person name="Rivas-Marin E."/>
            <person name="Kohn T."/>
            <person name="Peeters S.H."/>
            <person name="Heuer A."/>
            <person name="Rast P."/>
            <person name="Oberbeckmann S."/>
            <person name="Bunk B."/>
            <person name="Jeske O."/>
            <person name="Meyerdierks A."/>
            <person name="Storesund J.E."/>
            <person name="Kallscheuer N."/>
            <person name="Luecker S."/>
            <person name="Lage O.M."/>
            <person name="Pohl T."/>
            <person name="Merkel B.J."/>
            <person name="Hornburger P."/>
            <person name="Mueller R.-W."/>
            <person name="Bruemmer F."/>
            <person name="Labrenz M."/>
            <person name="Spormann A.M."/>
            <person name="Op den Camp H."/>
            <person name="Overmann J."/>
            <person name="Amann R."/>
            <person name="Jetten M.S.M."/>
            <person name="Mascher T."/>
            <person name="Medema M.H."/>
            <person name="Devos D.P."/>
            <person name="Kaster A.-K."/>
            <person name="Ovreas L."/>
            <person name="Rohde M."/>
            <person name="Galperin M.Y."/>
            <person name="Jogler C."/>
        </authorList>
    </citation>
    <scope>NUCLEOTIDE SEQUENCE [LARGE SCALE GENOMIC DNA]</scope>
    <source>
        <strain evidence="1 2">TBK1r</strain>
    </source>
</reference>
<evidence type="ECO:0000313" key="1">
    <source>
        <dbReference type="EMBL" id="QDV88897.1"/>
    </source>
</evidence>